<evidence type="ECO:0000313" key="2">
    <source>
        <dbReference type="EMBL" id="EFH67074.1"/>
    </source>
</evidence>
<feature type="region of interest" description="Disordered" evidence="1">
    <location>
        <begin position="95"/>
        <end position="162"/>
    </location>
</feature>
<gene>
    <name evidence="2" type="ORF">ARALYDRAFT_680691</name>
</gene>
<proteinExistence type="predicted"/>
<name>D7KDV0_ARALL</name>
<protein>
    <submittedName>
        <fullName evidence="2">Predicted protein</fullName>
    </submittedName>
</protein>
<organism evidence="3">
    <name type="scientific">Arabidopsis lyrata subsp. lyrata</name>
    <name type="common">Lyre-leaved rock-cress</name>
    <dbReference type="NCBI Taxonomy" id="81972"/>
    <lineage>
        <taxon>Eukaryota</taxon>
        <taxon>Viridiplantae</taxon>
        <taxon>Streptophyta</taxon>
        <taxon>Embryophyta</taxon>
        <taxon>Tracheophyta</taxon>
        <taxon>Spermatophyta</taxon>
        <taxon>Magnoliopsida</taxon>
        <taxon>eudicotyledons</taxon>
        <taxon>Gunneridae</taxon>
        <taxon>Pentapetalae</taxon>
        <taxon>rosids</taxon>
        <taxon>malvids</taxon>
        <taxon>Brassicales</taxon>
        <taxon>Brassicaceae</taxon>
        <taxon>Camelineae</taxon>
        <taxon>Arabidopsis</taxon>
    </lineage>
</organism>
<feature type="compositionally biased region" description="Basic and acidic residues" evidence="1">
    <location>
        <begin position="116"/>
        <end position="128"/>
    </location>
</feature>
<evidence type="ECO:0000313" key="3">
    <source>
        <dbReference type="Proteomes" id="UP000008694"/>
    </source>
</evidence>
<evidence type="ECO:0000256" key="1">
    <source>
        <dbReference type="SAM" id="MobiDB-lite"/>
    </source>
</evidence>
<dbReference type="HOGENOM" id="CLU_1827949_0_0_1"/>
<reference evidence="3" key="1">
    <citation type="journal article" date="2011" name="Nat. Genet.">
        <title>The Arabidopsis lyrata genome sequence and the basis of rapid genome size change.</title>
        <authorList>
            <person name="Hu T.T."/>
            <person name="Pattyn P."/>
            <person name="Bakker E.G."/>
            <person name="Cao J."/>
            <person name="Cheng J.-F."/>
            <person name="Clark R.M."/>
            <person name="Fahlgren N."/>
            <person name="Fawcett J.A."/>
            <person name="Grimwood J."/>
            <person name="Gundlach H."/>
            <person name="Haberer G."/>
            <person name="Hollister J.D."/>
            <person name="Ossowski S."/>
            <person name="Ottilar R.P."/>
            <person name="Salamov A.A."/>
            <person name="Schneeberger K."/>
            <person name="Spannagl M."/>
            <person name="Wang X."/>
            <person name="Yang L."/>
            <person name="Nasrallah M.E."/>
            <person name="Bergelson J."/>
            <person name="Carrington J.C."/>
            <person name="Gaut B.S."/>
            <person name="Schmutz J."/>
            <person name="Mayer K.F.X."/>
            <person name="Van de Peer Y."/>
            <person name="Grigoriev I.V."/>
            <person name="Nordborg M."/>
            <person name="Weigel D."/>
            <person name="Guo Y.-L."/>
        </authorList>
    </citation>
    <scope>NUCLEOTIDE SEQUENCE [LARGE SCALE GENOMIC DNA]</scope>
    <source>
        <strain evidence="3">cv. MN47</strain>
    </source>
</reference>
<sequence length="162" mass="18437">MASHKLLLREKNVKPTCCQISKFMATKENPPEAQSNTNQTIMRRCKNLLIRITRSCPRRHYRHLKLQKASSSSSSSSSGKQGTKVLASFFLSFQKKKQKKEKMKRLNELRSFSDAVSERKASNPESRKKVFPSSWLCQGKAHSQEVSQGHDPPRDSTSAFLP</sequence>
<dbReference type="Proteomes" id="UP000008694">
    <property type="component" value="Unassembled WGS sequence"/>
</dbReference>
<dbReference type="EMBL" id="GL348713">
    <property type="protein sequence ID" value="EFH67074.1"/>
    <property type="molecule type" value="Genomic_DNA"/>
</dbReference>
<keyword evidence="3" id="KW-1185">Reference proteome</keyword>
<feature type="region of interest" description="Disordered" evidence="1">
    <location>
        <begin position="62"/>
        <end position="81"/>
    </location>
</feature>
<accession>D7KDV0</accession>
<dbReference type="AlphaFoldDB" id="D7KDV0"/>
<dbReference type="Gramene" id="Al_scaffold_0001_3014">
    <property type="protein sequence ID" value="Al_scaffold_0001_3014"/>
    <property type="gene ID" value="Al_scaffold_0001_3014"/>
</dbReference>